<dbReference type="Proteomes" id="UP000197535">
    <property type="component" value="Unassembled WGS sequence"/>
</dbReference>
<dbReference type="InterPro" id="IPR012312">
    <property type="entry name" value="Hemerythrin-like"/>
</dbReference>
<evidence type="ECO:0000256" key="1">
    <source>
        <dbReference type="ARBA" id="ARBA00010587"/>
    </source>
</evidence>
<dbReference type="GO" id="GO:0046872">
    <property type="term" value="F:metal ion binding"/>
    <property type="evidence" value="ECO:0007669"/>
    <property type="project" value="UniProtKB-KW"/>
</dbReference>
<keyword evidence="4" id="KW-0408">Iron</keyword>
<dbReference type="Pfam" id="PF01814">
    <property type="entry name" value="Hemerythrin"/>
    <property type="match status" value="1"/>
</dbReference>
<organism evidence="6 7">
    <name type="scientific">Noviherbaspirillum denitrificans</name>
    <dbReference type="NCBI Taxonomy" id="1968433"/>
    <lineage>
        <taxon>Bacteria</taxon>
        <taxon>Pseudomonadati</taxon>
        <taxon>Pseudomonadota</taxon>
        <taxon>Betaproteobacteria</taxon>
        <taxon>Burkholderiales</taxon>
        <taxon>Oxalobacteraceae</taxon>
        <taxon>Noviherbaspirillum</taxon>
    </lineage>
</organism>
<comment type="similarity">
    <text evidence="1">Belongs to the hemerythrin family.</text>
</comment>
<evidence type="ECO:0000313" key="7">
    <source>
        <dbReference type="Proteomes" id="UP000197535"/>
    </source>
</evidence>
<evidence type="ECO:0000259" key="5">
    <source>
        <dbReference type="Pfam" id="PF01814"/>
    </source>
</evidence>
<dbReference type="AlphaFoldDB" id="A0A254TDR9"/>
<dbReference type="CDD" id="cd12107">
    <property type="entry name" value="Hemerythrin"/>
    <property type="match status" value="1"/>
</dbReference>
<dbReference type="PROSITE" id="PS00550">
    <property type="entry name" value="HEMERYTHRINS"/>
    <property type="match status" value="1"/>
</dbReference>
<dbReference type="InterPro" id="IPR012827">
    <property type="entry name" value="Hemerythrin_metal-bd"/>
</dbReference>
<dbReference type="InterPro" id="IPR035938">
    <property type="entry name" value="Hemerythrin-like_sf"/>
</dbReference>
<evidence type="ECO:0000256" key="4">
    <source>
        <dbReference type="ARBA" id="ARBA00023004"/>
    </source>
</evidence>
<dbReference type="GO" id="GO:0005344">
    <property type="term" value="F:oxygen carrier activity"/>
    <property type="evidence" value="ECO:0007669"/>
    <property type="project" value="UniProtKB-KW"/>
</dbReference>
<dbReference type="NCBIfam" id="NF033749">
    <property type="entry name" value="bact_hemeryth"/>
    <property type="match status" value="1"/>
</dbReference>
<gene>
    <name evidence="6" type="ORF">AYR66_13200</name>
</gene>
<name>A0A254TDR9_9BURK</name>
<sequence>MKKDVFLSREDEDISRCFDWKEDMRCGDPDIDADHQHIFELAQHLRSVSIRGRERIVVGKALIDLMDYAHSHFQREEALMQSSAYPMLEEHRMEHAALLELIHELHRDFMDGKAIGRADVWRLLSRWVQHHVLSTDRALVLFVRQSR</sequence>
<dbReference type="Gene3D" id="1.20.120.50">
    <property type="entry name" value="Hemerythrin-like"/>
    <property type="match status" value="1"/>
</dbReference>
<dbReference type="EMBL" id="LSTO01000001">
    <property type="protein sequence ID" value="OWW20307.1"/>
    <property type="molecule type" value="Genomic_DNA"/>
</dbReference>
<dbReference type="OrthoDB" id="5296936at2"/>
<evidence type="ECO:0000256" key="2">
    <source>
        <dbReference type="ARBA" id="ARBA00022621"/>
    </source>
</evidence>
<dbReference type="NCBIfam" id="TIGR02481">
    <property type="entry name" value="hemeryth_dom"/>
    <property type="match status" value="1"/>
</dbReference>
<dbReference type="InterPro" id="IPR016131">
    <property type="entry name" value="Haemerythrin_Fe_BS"/>
</dbReference>
<keyword evidence="7" id="KW-1185">Reference proteome</keyword>
<feature type="domain" description="Hemerythrin-like" evidence="5">
    <location>
        <begin position="30"/>
        <end position="139"/>
    </location>
</feature>
<dbReference type="InterPro" id="IPR050669">
    <property type="entry name" value="Hemerythrin"/>
</dbReference>
<keyword evidence="2" id="KW-0561">Oxygen transport</keyword>
<dbReference type="RefSeq" id="WP_088707191.1">
    <property type="nucleotide sequence ID" value="NZ_LSTO01000001.1"/>
</dbReference>
<comment type="caution">
    <text evidence="6">The sequence shown here is derived from an EMBL/GenBank/DDBJ whole genome shotgun (WGS) entry which is preliminary data.</text>
</comment>
<proteinExistence type="inferred from homology"/>
<reference evidence="6 7" key="1">
    <citation type="submission" date="2016-02" db="EMBL/GenBank/DDBJ databases">
        <authorList>
            <person name="Wen L."/>
            <person name="He K."/>
            <person name="Yang H."/>
        </authorList>
    </citation>
    <scope>NUCLEOTIDE SEQUENCE [LARGE SCALE GENOMIC DNA]</scope>
    <source>
        <strain evidence="6 7">TSA40</strain>
    </source>
</reference>
<evidence type="ECO:0000313" key="6">
    <source>
        <dbReference type="EMBL" id="OWW20307.1"/>
    </source>
</evidence>
<dbReference type="PANTHER" id="PTHR37164">
    <property type="entry name" value="BACTERIOHEMERYTHRIN"/>
    <property type="match status" value="1"/>
</dbReference>
<dbReference type="SUPFAM" id="SSF47188">
    <property type="entry name" value="Hemerythrin-like"/>
    <property type="match status" value="1"/>
</dbReference>
<keyword evidence="3" id="KW-0479">Metal-binding</keyword>
<keyword evidence="2" id="KW-0813">Transport</keyword>
<accession>A0A254TDR9</accession>
<dbReference type="PANTHER" id="PTHR37164:SF1">
    <property type="entry name" value="BACTERIOHEMERYTHRIN"/>
    <property type="match status" value="1"/>
</dbReference>
<protein>
    <recommendedName>
        <fullName evidence="5">Hemerythrin-like domain-containing protein</fullName>
    </recommendedName>
</protein>
<evidence type="ECO:0000256" key="3">
    <source>
        <dbReference type="ARBA" id="ARBA00022723"/>
    </source>
</evidence>